<keyword evidence="2" id="KW-1185">Reference proteome</keyword>
<dbReference type="Pfam" id="PF05402">
    <property type="entry name" value="PqqD"/>
    <property type="match status" value="1"/>
</dbReference>
<evidence type="ECO:0000313" key="2">
    <source>
        <dbReference type="Proteomes" id="UP001500221"/>
    </source>
</evidence>
<proteinExistence type="predicted"/>
<reference evidence="2" key="1">
    <citation type="journal article" date="2019" name="Int. J. Syst. Evol. Microbiol.">
        <title>The Global Catalogue of Microorganisms (GCM) 10K type strain sequencing project: providing services to taxonomists for standard genome sequencing and annotation.</title>
        <authorList>
            <consortium name="The Broad Institute Genomics Platform"/>
            <consortium name="The Broad Institute Genome Sequencing Center for Infectious Disease"/>
            <person name="Wu L."/>
            <person name="Ma J."/>
        </authorList>
    </citation>
    <scope>NUCLEOTIDE SEQUENCE [LARGE SCALE GENOMIC DNA]</scope>
    <source>
        <strain evidence="2">JCM 18459</strain>
    </source>
</reference>
<dbReference type="RefSeq" id="WP_345457732.1">
    <property type="nucleotide sequence ID" value="NZ_BAABKG010000002.1"/>
</dbReference>
<accession>A0ABP9PJ48</accession>
<comment type="caution">
    <text evidence="1">The sequence shown here is derived from an EMBL/GenBank/DDBJ whole genome shotgun (WGS) entry which is preliminary data.</text>
</comment>
<dbReference type="InterPro" id="IPR041881">
    <property type="entry name" value="PqqD_sf"/>
</dbReference>
<evidence type="ECO:0000313" key="1">
    <source>
        <dbReference type="EMBL" id="GAA5147476.1"/>
    </source>
</evidence>
<evidence type="ECO:0008006" key="3">
    <source>
        <dbReference type="Google" id="ProtNLM"/>
    </source>
</evidence>
<dbReference type="EMBL" id="BAABKG010000002">
    <property type="protein sequence ID" value="GAA5147476.1"/>
    <property type="molecule type" value="Genomic_DNA"/>
</dbReference>
<dbReference type="Gene3D" id="1.10.10.1150">
    <property type="entry name" value="Coenzyme PQQ synthesis protein D (PqqD)"/>
    <property type="match status" value="1"/>
</dbReference>
<name>A0ABP9PJ48_9ACTN</name>
<organism evidence="1 2">
    <name type="scientific">Nocardioides marinquilinus</name>
    <dbReference type="NCBI Taxonomy" id="1210400"/>
    <lineage>
        <taxon>Bacteria</taxon>
        <taxon>Bacillati</taxon>
        <taxon>Actinomycetota</taxon>
        <taxon>Actinomycetes</taxon>
        <taxon>Propionibacteriales</taxon>
        <taxon>Nocardioidaceae</taxon>
        <taxon>Nocardioides</taxon>
    </lineage>
</organism>
<dbReference type="Proteomes" id="UP001500221">
    <property type="component" value="Unassembled WGS sequence"/>
</dbReference>
<gene>
    <name evidence="1" type="ORF">GCM10023340_19980</name>
</gene>
<sequence>MSSADPAWERVHDVAWVEDDARVVVLRLARLDAEPLLLDGPAAEVWRRLEAPVGLDALVADLAHDFDGDPAVVRADVAAFLRDAEAAGVVRPLDPADPADPVA</sequence>
<dbReference type="InterPro" id="IPR008792">
    <property type="entry name" value="PQQD"/>
</dbReference>
<protein>
    <recommendedName>
        <fullName evidence="3">PqqD family protein</fullName>
    </recommendedName>
</protein>